<dbReference type="EMBL" id="LGSR01000029">
    <property type="protein sequence ID" value="KOS16937.1"/>
    <property type="molecule type" value="Genomic_DNA"/>
</dbReference>
<dbReference type="GO" id="GO:0006508">
    <property type="term" value="P:proteolysis"/>
    <property type="evidence" value="ECO:0007669"/>
    <property type="project" value="UniProtKB-KW"/>
</dbReference>
<evidence type="ECO:0000256" key="1">
    <source>
        <dbReference type="ARBA" id="ARBA00010040"/>
    </source>
</evidence>
<dbReference type="GO" id="GO:0004252">
    <property type="term" value="F:serine-type endopeptidase activity"/>
    <property type="evidence" value="ECO:0007669"/>
    <property type="project" value="TreeGrafter"/>
</dbReference>
<dbReference type="Gene3D" id="2.120.10.30">
    <property type="entry name" value="TolB, C-terminal domain"/>
    <property type="match status" value="1"/>
</dbReference>
<dbReference type="STRING" id="150374.A0A0M8MUB2"/>
<evidence type="ECO:0000256" key="3">
    <source>
        <dbReference type="ARBA" id="ARBA00022729"/>
    </source>
</evidence>
<keyword evidence="2" id="KW-0645">Protease</keyword>
<dbReference type="OrthoDB" id="416344at2759"/>
<dbReference type="FunFam" id="3.40.50.1820:FF:000028">
    <property type="entry name" value="S9 family peptidase"/>
    <property type="match status" value="1"/>
</dbReference>
<reference evidence="8 9" key="1">
    <citation type="submission" date="2015-07" db="EMBL/GenBank/DDBJ databases">
        <title>The genome of the fungus Escovopsis weberi, a specialized disease agent of ant agriculture.</title>
        <authorList>
            <person name="de Man T.J."/>
            <person name="Stajich J.E."/>
            <person name="Kubicek C.P."/>
            <person name="Chenthamara K."/>
            <person name="Atanasova L."/>
            <person name="Druzhinina I.S."/>
            <person name="Birnbaum S."/>
            <person name="Barribeau S.M."/>
            <person name="Teiling C."/>
            <person name="Suen G."/>
            <person name="Currie C."/>
            <person name="Gerardo N.M."/>
        </authorList>
    </citation>
    <scope>NUCLEOTIDE SEQUENCE [LARGE SCALE GENOMIC DNA]</scope>
</reference>
<dbReference type="PANTHER" id="PTHR42776:SF13">
    <property type="entry name" value="DIPEPTIDYL-PEPTIDASE 5"/>
    <property type="match status" value="1"/>
</dbReference>
<comment type="caution">
    <text evidence="8">The sequence shown here is derived from an EMBL/GenBank/DDBJ whole genome shotgun (WGS) entry which is preliminary data.</text>
</comment>
<evidence type="ECO:0000313" key="8">
    <source>
        <dbReference type="EMBL" id="KOS16937.1"/>
    </source>
</evidence>
<evidence type="ECO:0000256" key="4">
    <source>
        <dbReference type="ARBA" id="ARBA00022801"/>
    </source>
</evidence>
<dbReference type="Pfam" id="PF00326">
    <property type="entry name" value="Peptidase_S9"/>
    <property type="match status" value="1"/>
</dbReference>
<feature type="domain" description="Peptidase S9 prolyl oligopeptidase catalytic" evidence="7">
    <location>
        <begin position="478"/>
        <end position="687"/>
    </location>
</feature>
<dbReference type="Gene3D" id="3.40.50.1820">
    <property type="entry name" value="alpha/beta hydrolase"/>
    <property type="match status" value="1"/>
</dbReference>
<dbReference type="Proteomes" id="UP000053831">
    <property type="component" value="Unassembled WGS sequence"/>
</dbReference>
<proteinExistence type="inferred from homology"/>
<accession>A0A0M8MUB2</accession>
<keyword evidence="5" id="KW-0720">Serine protease</keyword>
<protein>
    <recommendedName>
        <fullName evidence="6">Dipeptidyl-peptidase V</fullName>
    </recommendedName>
</protein>
<dbReference type="InterPro" id="IPR001375">
    <property type="entry name" value="Peptidase_S9_cat"/>
</dbReference>
<evidence type="ECO:0000256" key="5">
    <source>
        <dbReference type="ARBA" id="ARBA00022825"/>
    </source>
</evidence>
<comment type="similarity">
    <text evidence="1">Belongs to the peptidase S9C family.</text>
</comment>
<evidence type="ECO:0000259" key="7">
    <source>
        <dbReference type="Pfam" id="PF00326"/>
    </source>
</evidence>
<dbReference type="AlphaFoldDB" id="A0A0M8MUB2"/>
<dbReference type="SUPFAM" id="SSF53474">
    <property type="entry name" value="alpha/beta-Hydrolases"/>
    <property type="match status" value="1"/>
</dbReference>
<dbReference type="InterPro" id="IPR029058">
    <property type="entry name" value="AB_hydrolase_fold"/>
</dbReference>
<evidence type="ECO:0000256" key="2">
    <source>
        <dbReference type="ARBA" id="ARBA00022670"/>
    </source>
</evidence>
<keyword evidence="3" id="KW-0732">Signal</keyword>
<evidence type="ECO:0000313" key="9">
    <source>
        <dbReference type="Proteomes" id="UP000053831"/>
    </source>
</evidence>
<evidence type="ECO:0000256" key="6">
    <source>
        <dbReference type="ARBA" id="ARBA00032829"/>
    </source>
</evidence>
<organism evidence="8 9">
    <name type="scientific">Escovopsis weberi</name>
    <dbReference type="NCBI Taxonomy" id="150374"/>
    <lineage>
        <taxon>Eukaryota</taxon>
        <taxon>Fungi</taxon>
        <taxon>Dikarya</taxon>
        <taxon>Ascomycota</taxon>
        <taxon>Pezizomycotina</taxon>
        <taxon>Sordariomycetes</taxon>
        <taxon>Hypocreomycetidae</taxon>
        <taxon>Hypocreales</taxon>
        <taxon>Hypocreaceae</taxon>
        <taxon>Escovopsis</taxon>
    </lineage>
</organism>
<keyword evidence="4" id="KW-0378">Hydrolase</keyword>
<dbReference type="PANTHER" id="PTHR42776">
    <property type="entry name" value="SERINE PEPTIDASE S9 FAMILY MEMBER"/>
    <property type="match status" value="1"/>
</dbReference>
<gene>
    <name evidence="8" type="ORF">ESCO_004819</name>
</gene>
<sequence>MTIQVEKFTPEVLLSAPRRSAGVPNSTGELILYTVSSYSFETHTKTSQIRVLNVKDDVSLLISEDGSASDPVWIAEHEVAYIKSLEQGGSALVAQHVMDKEKYNTIHQFDATISNPKTKRLSPRKVAFCCVAPAGANGKMHNPAAQPKPHSTAKVYTSLFARHWDSWLSESQNSLWYGQLEKAAGGSWTLGNGRLINLLAGTRLSSPVSPFGGTGDFDISATGIVFVAKDPDLNPARFTKSDLYYVPIASYCGLAPFPTMVRTGQLQGYSIAPVFSSDGNKVAFARMRSNQYEADKTRLLLIPDVADLSNVQEFFETEDGKGAWPYRPDWILWSHNDRELYVGADKHARTVLWKLPASPADVRALPTPISIEGSVVDAKLLGQGLSSLLVTTRSRVESSMYSILDISDASVRVVSSTSKQGKSLGLRSSQCSEFWYPGAKGYDVHALVTAPSDFDPQKKYPLAFLIHGGPQSAWMDDWSTRWNPAIFAEQGYVVVCPNPTGSTSYGQEHIDAIKKNWGGTPYEDLVRCFEYIEKNLDYVDTTRAVALGASYGGYMINWIQGHDLGRKFKALVCHDGVFSTSNMWSTEELFFPEHDFGGTLWEQREHYERWDPAKHTANWSTPQLVIHNELDYRLPVSEGVAMFNVLQARGVPSKLVVFPDENHWVLKPENSRVWHQEVLDWINKYSGASAA</sequence>
<keyword evidence="9" id="KW-1185">Reference proteome</keyword>
<dbReference type="SUPFAM" id="SSF82171">
    <property type="entry name" value="DPP6 N-terminal domain-like"/>
    <property type="match status" value="1"/>
</dbReference>
<name>A0A0M8MUB2_ESCWE</name>
<dbReference type="InterPro" id="IPR011042">
    <property type="entry name" value="6-blade_b-propeller_TolB-like"/>
</dbReference>